<comment type="caution">
    <text evidence="1">The sequence shown here is derived from an EMBL/GenBank/DDBJ whole genome shotgun (WGS) entry which is preliminary data.</text>
</comment>
<evidence type="ECO:0000313" key="2">
    <source>
        <dbReference type="Proteomes" id="UP000246800"/>
    </source>
</evidence>
<gene>
    <name evidence="1" type="ORF">DD902_11460</name>
</gene>
<name>A0A317YN89_STAPS</name>
<dbReference type="Proteomes" id="UP000246800">
    <property type="component" value="Unassembled WGS sequence"/>
</dbReference>
<dbReference type="EMBL" id="QEIT01000075">
    <property type="protein sequence ID" value="PWZ73271.1"/>
    <property type="molecule type" value="Genomic_DNA"/>
</dbReference>
<dbReference type="RefSeq" id="WP_110165146.1">
    <property type="nucleotide sequence ID" value="NZ_CAJETA010000019.1"/>
</dbReference>
<evidence type="ECO:0000313" key="1">
    <source>
        <dbReference type="EMBL" id="PWZ73271.1"/>
    </source>
</evidence>
<proteinExistence type="predicted"/>
<sequence length="59" mass="7126">MVITKITKEFLKENLECSDVYAQKMIEWAQGDDKRLYDLFIQKRIERNTRQSMTILEVD</sequence>
<protein>
    <submittedName>
        <fullName evidence="1">Uncharacterized protein</fullName>
    </submittedName>
</protein>
<organism evidence="1 2">
    <name type="scientific">Staphylococcus pseudintermedius</name>
    <dbReference type="NCBI Taxonomy" id="283734"/>
    <lineage>
        <taxon>Bacteria</taxon>
        <taxon>Bacillati</taxon>
        <taxon>Bacillota</taxon>
        <taxon>Bacilli</taxon>
        <taxon>Bacillales</taxon>
        <taxon>Staphylococcaceae</taxon>
        <taxon>Staphylococcus</taxon>
        <taxon>Staphylococcus intermedius group</taxon>
    </lineage>
</organism>
<reference evidence="1 2" key="1">
    <citation type="journal article" date="2018" name="Vet. Microbiol.">
        <title>Clonal diversity and geographic distribution of methicillin-resistant Staphylococcus pseudintermedius from Australian animals: Discovery of novel sequence types.</title>
        <authorList>
            <person name="Worthing K.A."/>
            <person name="Abraham S."/>
            <person name="Coombs G.W."/>
            <person name="Pang S."/>
            <person name="Saputra S."/>
            <person name="Jordan D."/>
            <person name="Trott D.J."/>
            <person name="Norris J.M."/>
        </authorList>
    </citation>
    <scope>NUCLEOTIDE SEQUENCE [LARGE SCALE GENOMIC DNA]</scope>
    <source>
        <strain evidence="1 2">ST525 1</strain>
    </source>
</reference>
<dbReference type="AlphaFoldDB" id="A0A317YN89"/>
<accession>A0A317YN89</accession>